<gene>
    <name evidence="2" type="ORF">KC01_LOCUS12045</name>
</gene>
<proteinExistence type="predicted"/>
<dbReference type="AlphaFoldDB" id="A0AAV2JUD9"/>
<feature type="compositionally biased region" description="Low complexity" evidence="1">
    <location>
        <begin position="36"/>
        <end position="59"/>
    </location>
</feature>
<dbReference type="EMBL" id="OZ035837">
    <property type="protein sequence ID" value="CAL1581281.1"/>
    <property type="molecule type" value="Genomic_DNA"/>
</dbReference>
<evidence type="ECO:0000256" key="1">
    <source>
        <dbReference type="SAM" id="MobiDB-lite"/>
    </source>
</evidence>
<keyword evidence="3" id="KW-1185">Reference proteome</keyword>
<organism evidence="2 3">
    <name type="scientific">Knipowitschia caucasica</name>
    <name type="common">Caucasian dwarf goby</name>
    <name type="synonym">Pomatoschistus caucasicus</name>
    <dbReference type="NCBI Taxonomy" id="637954"/>
    <lineage>
        <taxon>Eukaryota</taxon>
        <taxon>Metazoa</taxon>
        <taxon>Chordata</taxon>
        <taxon>Craniata</taxon>
        <taxon>Vertebrata</taxon>
        <taxon>Euteleostomi</taxon>
        <taxon>Actinopterygii</taxon>
        <taxon>Neopterygii</taxon>
        <taxon>Teleostei</taxon>
        <taxon>Neoteleostei</taxon>
        <taxon>Acanthomorphata</taxon>
        <taxon>Gobiaria</taxon>
        <taxon>Gobiiformes</taxon>
        <taxon>Gobioidei</taxon>
        <taxon>Gobiidae</taxon>
        <taxon>Gobiinae</taxon>
        <taxon>Knipowitschia</taxon>
    </lineage>
</organism>
<name>A0AAV2JUD9_KNICA</name>
<protein>
    <submittedName>
        <fullName evidence="2">Uncharacterized protein</fullName>
    </submittedName>
</protein>
<feature type="compositionally biased region" description="Basic and acidic residues" evidence="1">
    <location>
        <begin position="15"/>
        <end position="28"/>
    </location>
</feature>
<dbReference type="Proteomes" id="UP001497482">
    <property type="component" value="Chromosome 15"/>
</dbReference>
<evidence type="ECO:0000313" key="2">
    <source>
        <dbReference type="EMBL" id="CAL1581281.1"/>
    </source>
</evidence>
<accession>A0AAV2JUD9</accession>
<evidence type="ECO:0000313" key="3">
    <source>
        <dbReference type="Proteomes" id="UP001497482"/>
    </source>
</evidence>
<reference evidence="2 3" key="1">
    <citation type="submission" date="2024-04" db="EMBL/GenBank/DDBJ databases">
        <authorList>
            <person name="Waldvogel A.-M."/>
            <person name="Schoenle A."/>
        </authorList>
    </citation>
    <scope>NUCLEOTIDE SEQUENCE [LARGE SCALE GENOMIC DNA]</scope>
</reference>
<sequence length="205" mass="22307">MGKNCAERSTSGARHAPDRTRAAHDMRRAARRSARLRQPASATAMRHPARRAAACAPRTARADHMHATAAQRGPELACSRTKRRAGKQRPDSHPTTTGRRPSEHRRQAGRLANTAESGAVMSPTPAGPHSSAQTYRTRAALRHAPAGRWTHAPADPLCRNDERQHRAGGRLAVNSRRQAQVEVPPANTHDTPEQGRTCDPPTPRA</sequence>
<feature type="region of interest" description="Disordered" evidence="1">
    <location>
        <begin position="1"/>
        <end position="205"/>
    </location>
</feature>